<dbReference type="GO" id="GO:0016020">
    <property type="term" value="C:membrane"/>
    <property type="evidence" value="ECO:0007669"/>
    <property type="project" value="UniProtKB-SubCell"/>
</dbReference>
<dbReference type="InterPro" id="IPR007749">
    <property type="entry name" value="DUF677"/>
</dbReference>
<evidence type="ECO:0000256" key="6">
    <source>
        <dbReference type="SAM" id="MobiDB-lite"/>
    </source>
</evidence>
<feature type="compositionally biased region" description="Low complexity" evidence="6">
    <location>
        <begin position="12"/>
        <end position="27"/>
    </location>
</feature>
<keyword evidence="4 7" id="KW-1133">Transmembrane helix</keyword>
<evidence type="ECO:0000256" key="2">
    <source>
        <dbReference type="ARBA" id="ARBA00009074"/>
    </source>
</evidence>
<evidence type="ECO:0000256" key="5">
    <source>
        <dbReference type="ARBA" id="ARBA00023136"/>
    </source>
</evidence>
<comment type="similarity">
    <text evidence="2">Belongs to the UPF0496 family.</text>
</comment>
<comment type="subcellular location">
    <subcellularLocation>
        <location evidence="1">Membrane</location>
    </subcellularLocation>
</comment>
<feature type="region of interest" description="Disordered" evidence="6">
    <location>
        <begin position="1"/>
        <end position="29"/>
    </location>
</feature>
<gene>
    <name evidence="8" type="ORF">Acr_09g0004490</name>
</gene>
<evidence type="ECO:0000313" key="9">
    <source>
        <dbReference type="Proteomes" id="UP000585474"/>
    </source>
</evidence>
<dbReference type="Proteomes" id="UP000585474">
    <property type="component" value="Unassembled WGS sequence"/>
</dbReference>
<keyword evidence="9" id="KW-1185">Reference proteome</keyword>
<evidence type="ECO:0000256" key="3">
    <source>
        <dbReference type="ARBA" id="ARBA00022692"/>
    </source>
</evidence>
<dbReference type="Pfam" id="PF05055">
    <property type="entry name" value="DUF677"/>
    <property type="match status" value="1"/>
</dbReference>
<organism evidence="8 9">
    <name type="scientific">Actinidia rufa</name>
    <dbReference type="NCBI Taxonomy" id="165716"/>
    <lineage>
        <taxon>Eukaryota</taxon>
        <taxon>Viridiplantae</taxon>
        <taxon>Streptophyta</taxon>
        <taxon>Embryophyta</taxon>
        <taxon>Tracheophyta</taxon>
        <taxon>Spermatophyta</taxon>
        <taxon>Magnoliopsida</taxon>
        <taxon>eudicotyledons</taxon>
        <taxon>Gunneridae</taxon>
        <taxon>Pentapetalae</taxon>
        <taxon>asterids</taxon>
        <taxon>Ericales</taxon>
        <taxon>Actinidiaceae</taxon>
        <taxon>Actinidia</taxon>
    </lineage>
</organism>
<protein>
    <submittedName>
        <fullName evidence="8">Transmembrane protein, putative</fullName>
    </submittedName>
</protein>
<evidence type="ECO:0000256" key="1">
    <source>
        <dbReference type="ARBA" id="ARBA00004370"/>
    </source>
</evidence>
<sequence length="382" mass="43211">MGSQFSRRSGDSSHGSSHNSAQSSSNSPLIPDLSSYELACQLDPELRSFDSSLQQRTSRVISTLAVGVEVRSLSLDSLREVTDCLLEMNQEVVNVILDCKKDIWKSHDLFDLVKEYFENSLLTLDFCTALENCLKRARDSQLIVQVALQKFEEEHTNGEECYAKTLQELRNFKAAGDPFTEEFFSLFRSVHRQQMSMLQKLQVKKKKLDKKLKSLKSWRKVSNVIFAATFASVLICSVVAAAIAAPPVITALAAAATVPLGSMGKWFNSLWKKYENEVRGEREIISSMQIGTYIAIKDFDSVRVLVDKLEIEMEGLLQNADFAVQDKEMVVLAIDEIKKKLNGFMQTIDDFWGAYRYVQPPYSEGEDGDFAEDYKVSQQWLN</sequence>
<reference evidence="8 9" key="1">
    <citation type="submission" date="2019-07" db="EMBL/GenBank/DDBJ databases">
        <title>De Novo Assembly of kiwifruit Actinidia rufa.</title>
        <authorList>
            <person name="Sugita-Konishi S."/>
            <person name="Sato K."/>
            <person name="Mori E."/>
            <person name="Abe Y."/>
            <person name="Kisaki G."/>
            <person name="Hamano K."/>
            <person name="Suezawa K."/>
            <person name="Otani M."/>
            <person name="Fukuda T."/>
            <person name="Manabe T."/>
            <person name="Gomi K."/>
            <person name="Tabuchi M."/>
            <person name="Akimitsu K."/>
            <person name="Kataoka I."/>
        </authorList>
    </citation>
    <scope>NUCLEOTIDE SEQUENCE [LARGE SCALE GENOMIC DNA]</scope>
    <source>
        <strain evidence="9">cv. Fuchu</strain>
    </source>
</reference>
<name>A0A7J0F5W8_9ERIC</name>
<feature type="transmembrane region" description="Helical" evidence="7">
    <location>
        <begin position="221"/>
        <end position="243"/>
    </location>
</feature>
<dbReference type="PANTHER" id="PTHR31113">
    <property type="entry name" value="UPF0496 PROTEIN 3-RELATED"/>
    <property type="match status" value="1"/>
</dbReference>
<dbReference type="AlphaFoldDB" id="A0A7J0F5W8"/>
<dbReference type="EMBL" id="BJWL01000009">
    <property type="protein sequence ID" value="GFY94003.1"/>
    <property type="molecule type" value="Genomic_DNA"/>
</dbReference>
<keyword evidence="3 7" id="KW-0812">Transmembrane</keyword>
<accession>A0A7J0F5W8</accession>
<dbReference type="PANTHER" id="PTHR31113:SF32">
    <property type="entry name" value="UPF0496 PLANT-LIKE PROTEIN"/>
    <property type="match status" value="1"/>
</dbReference>
<keyword evidence="5 7" id="KW-0472">Membrane</keyword>
<evidence type="ECO:0000256" key="7">
    <source>
        <dbReference type="SAM" id="Phobius"/>
    </source>
</evidence>
<evidence type="ECO:0000256" key="4">
    <source>
        <dbReference type="ARBA" id="ARBA00022989"/>
    </source>
</evidence>
<comment type="caution">
    <text evidence="8">The sequence shown here is derived from an EMBL/GenBank/DDBJ whole genome shotgun (WGS) entry which is preliminary data.</text>
</comment>
<dbReference type="OrthoDB" id="679959at2759"/>
<evidence type="ECO:0000313" key="8">
    <source>
        <dbReference type="EMBL" id="GFY94003.1"/>
    </source>
</evidence>
<feature type="transmembrane region" description="Helical" evidence="7">
    <location>
        <begin position="249"/>
        <end position="267"/>
    </location>
</feature>
<proteinExistence type="inferred from homology"/>